<evidence type="ECO:0000313" key="4">
    <source>
        <dbReference type="Proteomes" id="UP001140206"/>
    </source>
</evidence>
<dbReference type="InterPro" id="IPR050232">
    <property type="entry name" value="FBL13/AtMIF1-like"/>
</dbReference>
<dbReference type="AlphaFoldDB" id="A0AAV8DNZ2"/>
<feature type="domain" description="F-box/LRR-repeat protein 15/At3g58940/PEG3-like LRR" evidence="2">
    <location>
        <begin position="139"/>
        <end position="318"/>
    </location>
</feature>
<dbReference type="PANTHER" id="PTHR31900:SF27">
    <property type="entry name" value="FBD DOMAIN-CONTAINING PROTEIN"/>
    <property type="match status" value="1"/>
</dbReference>
<proteinExistence type="predicted"/>
<dbReference type="EMBL" id="JAMFTS010000004">
    <property type="protein sequence ID" value="KAJ4767936.1"/>
    <property type="molecule type" value="Genomic_DNA"/>
</dbReference>
<dbReference type="InterPro" id="IPR032675">
    <property type="entry name" value="LRR_dom_sf"/>
</dbReference>
<dbReference type="CDD" id="cd22160">
    <property type="entry name" value="F-box_AtFBL13-like"/>
    <property type="match status" value="1"/>
</dbReference>
<dbReference type="Gene3D" id="1.20.1280.50">
    <property type="match status" value="1"/>
</dbReference>
<comment type="caution">
    <text evidence="3">The sequence shown here is derived from an EMBL/GenBank/DDBJ whole genome shotgun (WGS) entry which is preliminary data.</text>
</comment>
<evidence type="ECO:0000259" key="1">
    <source>
        <dbReference type="Pfam" id="PF00646"/>
    </source>
</evidence>
<organism evidence="3 4">
    <name type="scientific">Rhynchospora pubera</name>
    <dbReference type="NCBI Taxonomy" id="906938"/>
    <lineage>
        <taxon>Eukaryota</taxon>
        <taxon>Viridiplantae</taxon>
        <taxon>Streptophyta</taxon>
        <taxon>Embryophyta</taxon>
        <taxon>Tracheophyta</taxon>
        <taxon>Spermatophyta</taxon>
        <taxon>Magnoliopsida</taxon>
        <taxon>Liliopsida</taxon>
        <taxon>Poales</taxon>
        <taxon>Cyperaceae</taxon>
        <taxon>Cyperoideae</taxon>
        <taxon>Rhynchosporeae</taxon>
        <taxon>Rhynchospora</taxon>
    </lineage>
</organism>
<evidence type="ECO:0000259" key="2">
    <source>
        <dbReference type="Pfam" id="PF24758"/>
    </source>
</evidence>
<sequence>MAGADRISALPEETMVSILSLLPIADAVRTSVLSHSWRHLWTLLPGFHADLNPRSGPIRRPENVDRILSSLRGPIRHFSLNCSLLGSQPLYLQHFLDLIFQKEGLCILSLQCSGLLARVQLPYFYSLGNLDLSWIIISLPSDFCGFKQLTSLKLHCVDISQQDIQSLIDGSKKLTSIQLCIRHYKQPLSLTFNCPLLRYLRFNFRDEDVQGRIVSAPCLESTHVTACTVRYIPRLEDLVSVGAASLKFMADIAHVSHLSLNFCLLMCLSRVDVPCTLQNHFRQLKCLKLIGEMCCTDRRMYKVLCCLLRSMPFLERLELQRTFGI</sequence>
<reference evidence="3" key="1">
    <citation type="submission" date="2022-08" db="EMBL/GenBank/DDBJ databases">
        <authorList>
            <person name="Marques A."/>
        </authorList>
    </citation>
    <scope>NUCLEOTIDE SEQUENCE</scope>
    <source>
        <strain evidence="3">RhyPub2mFocal</strain>
        <tissue evidence="3">Leaves</tissue>
    </source>
</reference>
<name>A0AAV8DNZ2_9POAL</name>
<feature type="domain" description="F-box" evidence="1">
    <location>
        <begin position="7"/>
        <end position="44"/>
    </location>
</feature>
<accession>A0AAV8DNZ2</accession>
<dbReference type="InterPro" id="IPR001810">
    <property type="entry name" value="F-box_dom"/>
</dbReference>
<evidence type="ECO:0000313" key="3">
    <source>
        <dbReference type="EMBL" id="KAJ4767936.1"/>
    </source>
</evidence>
<dbReference type="Pfam" id="PF00646">
    <property type="entry name" value="F-box"/>
    <property type="match status" value="1"/>
</dbReference>
<dbReference type="SUPFAM" id="SSF81383">
    <property type="entry name" value="F-box domain"/>
    <property type="match status" value="1"/>
</dbReference>
<dbReference type="Pfam" id="PF24758">
    <property type="entry name" value="LRR_At5g56370"/>
    <property type="match status" value="1"/>
</dbReference>
<keyword evidence="4" id="KW-1185">Reference proteome</keyword>
<dbReference type="PANTHER" id="PTHR31900">
    <property type="entry name" value="F-BOX/RNI SUPERFAMILY PROTEIN-RELATED"/>
    <property type="match status" value="1"/>
</dbReference>
<dbReference type="Proteomes" id="UP001140206">
    <property type="component" value="Chromosome 4"/>
</dbReference>
<dbReference type="InterPro" id="IPR055411">
    <property type="entry name" value="LRR_FXL15/At3g58940/PEG3-like"/>
</dbReference>
<gene>
    <name evidence="3" type="ORF">LUZ62_078311</name>
</gene>
<protein>
    <submittedName>
        <fullName evidence="3">F-box/RNI/FBD-like domain protein</fullName>
    </submittedName>
</protein>
<dbReference type="InterPro" id="IPR036047">
    <property type="entry name" value="F-box-like_dom_sf"/>
</dbReference>
<dbReference type="Gene3D" id="3.80.10.10">
    <property type="entry name" value="Ribonuclease Inhibitor"/>
    <property type="match status" value="1"/>
</dbReference>
<dbReference type="SUPFAM" id="SSF52047">
    <property type="entry name" value="RNI-like"/>
    <property type="match status" value="1"/>
</dbReference>
<dbReference type="InterPro" id="IPR053781">
    <property type="entry name" value="F-box_AtFBL13-like"/>
</dbReference>